<dbReference type="Proteomes" id="UP000079169">
    <property type="component" value="Unplaced"/>
</dbReference>
<evidence type="ECO:0000256" key="3">
    <source>
        <dbReference type="SAM" id="MobiDB-lite"/>
    </source>
</evidence>
<dbReference type="OMA" id="HWIRENA"/>
<evidence type="ECO:0000313" key="5">
    <source>
        <dbReference type="Proteomes" id="UP000079169"/>
    </source>
</evidence>
<feature type="domain" description="Carboxylesterase type B" evidence="4">
    <location>
        <begin position="223"/>
        <end position="327"/>
    </location>
</feature>
<organism evidence="5 6">
    <name type="scientific">Diaphorina citri</name>
    <name type="common">Asian citrus psyllid</name>
    <dbReference type="NCBI Taxonomy" id="121845"/>
    <lineage>
        <taxon>Eukaryota</taxon>
        <taxon>Metazoa</taxon>
        <taxon>Ecdysozoa</taxon>
        <taxon>Arthropoda</taxon>
        <taxon>Hexapoda</taxon>
        <taxon>Insecta</taxon>
        <taxon>Pterygota</taxon>
        <taxon>Neoptera</taxon>
        <taxon>Paraneoptera</taxon>
        <taxon>Hemiptera</taxon>
        <taxon>Sternorrhyncha</taxon>
        <taxon>Psylloidea</taxon>
        <taxon>Psyllidae</taxon>
        <taxon>Diaphorininae</taxon>
        <taxon>Diaphorina</taxon>
    </lineage>
</organism>
<dbReference type="PANTHER" id="PTHR43903">
    <property type="entry name" value="NEUROLIGIN"/>
    <property type="match status" value="1"/>
</dbReference>
<dbReference type="Gene3D" id="3.40.50.1820">
    <property type="entry name" value="alpha/beta hydrolase"/>
    <property type="match status" value="1"/>
</dbReference>
<dbReference type="Pfam" id="PF00135">
    <property type="entry name" value="COesterase"/>
    <property type="match status" value="2"/>
</dbReference>
<feature type="region of interest" description="Disordered" evidence="3">
    <location>
        <begin position="168"/>
        <end position="199"/>
    </location>
</feature>
<proteinExistence type="inferred from homology"/>
<name>A0A1S3CXG7_DIACI</name>
<dbReference type="InterPro" id="IPR029058">
    <property type="entry name" value="AB_hydrolase_fold"/>
</dbReference>
<feature type="region of interest" description="Disordered" evidence="3">
    <location>
        <begin position="1"/>
        <end position="36"/>
    </location>
</feature>
<dbReference type="PaxDb" id="121845-A0A1S3CXG7"/>
<evidence type="ECO:0000259" key="4">
    <source>
        <dbReference type="Pfam" id="PF00135"/>
    </source>
</evidence>
<evidence type="ECO:0000313" key="6">
    <source>
        <dbReference type="RefSeq" id="XP_008469831.1"/>
    </source>
</evidence>
<dbReference type="RefSeq" id="XP_008469831.1">
    <property type="nucleotide sequence ID" value="XM_008471609.1"/>
</dbReference>
<reference evidence="6" key="1">
    <citation type="submission" date="2025-08" db="UniProtKB">
        <authorList>
            <consortium name="RefSeq"/>
        </authorList>
    </citation>
    <scope>IDENTIFICATION</scope>
</reference>
<dbReference type="STRING" id="121845.A0A1S3CXG7"/>
<sequence>MASPLKETKDDHNDEDYPKEKDKRQCGPERKNTTERSLLEKKMRRLSMEIRRLNIENNLDETLNISKDQMEYENMQRQNYIWLLFHRAILMSGSALSPWALVRDPARYARQVAKHAACPRDLSHTELLKCLREKPLELLLSTPVVAPEFTTAFGPSIDGVIIDTGLSETRPANNKDSHSYDYHTQNSPGRPPPPPSASENINEAIAAGGYGNAVLSNAIAKKAMVSKLTRYDLLLGVVKAEAFFTFTGDDIQYGIEPDRRSKILRTFVKNTYRYHLSEILATIINEYTDWERPVQHPVNIRDETLEALSDAMVVAPSVNTADLHSSARSVRCNIRSTFAMKH</sequence>
<comment type="similarity">
    <text evidence="1">Belongs to the type-B carboxylesterase/lipase family.</text>
</comment>
<keyword evidence="5" id="KW-1185">Reference proteome</keyword>
<dbReference type="GeneID" id="103507156"/>
<dbReference type="InterPro" id="IPR002018">
    <property type="entry name" value="CarbesteraseB"/>
</dbReference>
<dbReference type="InterPro" id="IPR051093">
    <property type="entry name" value="Neuroligin/BSAL"/>
</dbReference>
<dbReference type="KEGG" id="dci:103507156"/>
<dbReference type="SUPFAM" id="SSF53474">
    <property type="entry name" value="alpha/beta-Hydrolases"/>
    <property type="match status" value="1"/>
</dbReference>
<feature type="domain" description="Carboxylesterase type B" evidence="4">
    <location>
        <begin position="84"/>
        <end position="163"/>
    </location>
</feature>
<accession>A0A1S3CXG7</accession>
<protein>
    <submittedName>
        <fullName evidence="6">Neuroligin-1-like</fullName>
    </submittedName>
</protein>
<keyword evidence="2" id="KW-0325">Glycoprotein</keyword>
<gene>
    <name evidence="6" type="primary">LOC103507156</name>
</gene>
<dbReference type="AlphaFoldDB" id="A0A1S3CXG7"/>
<evidence type="ECO:0000256" key="2">
    <source>
        <dbReference type="ARBA" id="ARBA00023180"/>
    </source>
</evidence>
<evidence type="ECO:0000256" key="1">
    <source>
        <dbReference type="ARBA" id="ARBA00005964"/>
    </source>
</evidence>